<reference evidence="1" key="1">
    <citation type="submission" date="2018-10" db="EMBL/GenBank/DDBJ databases">
        <title>Effector identification in a new, highly contiguous assembly of the strawberry crown rot pathogen Phytophthora cactorum.</title>
        <authorList>
            <person name="Armitage A.D."/>
            <person name="Nellist C.F."/>
            <person name="Bates H."/>
            <person name="Vickerstaff R.J."/>
            <person name="Harrison R.J."/>
        </authorList>
    </citation>
    <scope>NUCLEOTIDE SEQUENCE</scope>
    <source>
        <strain evidence="1">P415</strain>
    </source>
</reference>
<organism evidence="1 2">
    <name type="scientific">Phytophthora cactorum</name>
    <dbReference type="NCBI Taxonomy" id="29920"/>
    <lineage>
        <taxon>Eukaryota</taxon>
        <taxon>Sar</taxon>
        <taxon>Stramenopiles</taxon>
        <taxon>Oomycota</taxon>
        <taxon>Peronosporomycetes</taxon>
        <taxon>Peronosporales</taxon>
        <taxon>Peronosporaceae</taxon>
        <taxon>Phytophthora</taxon>
    </lineage>
</organism>
<comment type="caution">
    <text evidence="1">The sequence shown here is derived from an EMBL/GenBank/DDBJ whole genome shotgun (WGS) entry which is preliminary data.</text>
</comment>
<dbReference type="EMBL" id="RCML01000225">
    <property type="protein sequence ID" value="KAG2984810.1"/>
    <property type="molecule type" value="Genomic_DNA"/>
</dbReference>
<proteinExistence type="predicted"/>
<protein>
    <submittedName>
        <fullName evidence="1">Uncharacterized protein</fullName>
    </submittedName>
</protein>
<dbReference type="Proteomes" id="UP000697107">
    <property type="component" value="Unassembled WGS sequence"/>
</dbReference>
<name>A0A8T1G7U6_9STRA</name>
<evidence type="ECO:0000313" key="1">
    <source>
        <dbReference type="EMBL" id="KAG2984810.1"/>
    </source>
</evidence>
<accession>A0A8T1G7U6</accession>
<evidence type="ECO:0000313" key="2">
    <source>
        <dbReference type="Proteomes" id="UP000697107"/>
    </source>
</evidence>
<gene>
    <name evidence="1" type="ORF">PC118_g8682</name>
</gene>
<sequence>MTQSGFGLGTWWMLIGSSYIVIGSLDALELIKSVASRVSEMFGDDALNSQPDPHQSSVNVGGSCYRGITSANKCLEFFKSL</sequence>
<dbReference type="AlphaFoldDB" id="A0A8T1G7U6"/>